<dbReference type="GO" id="GO:0000398">
    <property type="term" value="P:mRNA splicing, via spliceosome"/>
    <property type="evidence" value="ECO:0007669"/>
    <property type="project" value="InterPro"/>
</dbReference>
<feature type="domain" description="RRM" evidence="4">
    <location>
        <begin position="20"/>
        <end position="98"/>
    </location>
</feature>
<dbReference type="PROSITE" id="PS50102">
    <property type="entry name" value="RRM"/>
    <property type="match status" value="1"/>
</dbReference>
<dbReference type="InterPro" id="IPR044598">
    <property type="entry name" value="ZCRB1"/>
</dbReference>
<comment type="caution">
    <text evidence="7">The sequence shown here is derived from an EMBL/GenBank/DDBJ whole genome shotgun (WGS) entry which is preliminary data.</text>
</comment>
<dbReference type="PANTHER" id="PTHR46259:SF1">
    <property type="entry name" value="ZINC FINGER CCHC-TYPE AND RNA-BINDING MOTIF-CONTAINING PROTEIN 1"/>
    <property type="match status" value="1"/>
</dbReference>
<evidence type="ECO:0000313" key="8">
    <source>
        <dbReference type="EMBL" id="RHZ38453.1"/>
    </source>
</evidence>
<evidence type="ECO:0000256" key="2">
    <source>
        <dbReference type="PROSITE-ProRule" id="PRU00176"/>
    </source>
</evidence>
<dbReference type="VEuPathDB" id="FungiDB:H257_16078"/>
<dbReference type="GO" id="GO:0003723">
    <property type="term" value="F:RNA binding"/>
    <property type="evidence" value="ECO:0007669"/>
    <property type="project" value="UniProtKB-UniRule"/>
</dbReference>
<dbReference type="SUPFAM" id="SSF57756">
    <property type="entry name" value="Retrovirus zinc finger-like domains"/>
    <property type="match status" value="1"/>
</dbReference>
<dbReference type="Proteomes" id="UP000286510">
    <property type="component" value="Unassembled WGS sequence"/>
</dbReference>
<dbReference type="InterPro" id="IPR001878">
    <property type="entry name" value="Znf_CCHC"/>
</dbReference>
<feature type="compositionally biased region" description="Basic residues" evidence="3">
    <location>
        <begin position="141"/>
        <end position="152"/>
    </location>
</feature>
<proteinExistence type="predicted"/>
<evidence type="ECO:0000259" key="4">
    <source>
        <dbReference type="PROSITE" id="PS50102"/>
    </source>
</evidence>
<dbReference type="Gene3D" id="3.30.70.330">
    <property type="match status" value="1"/>
</dbReference>
<reference evidence="9 10" key="1">
    <citation type="submission" date="2018-08" db="EMBL/GenBank/DDBJ databases">
        <title>Aphanomyces genome sequencing and annotation.</title>
        <authorList>
            <person name="Minardi D."/>
            <person name="Oidtmann B."/>
            <person name="Van Der Giezen M."/>
            <person name="Studholme D.J."/>
        </authorList>
    </citation>
    <scope>NUCLEOTIDE SEQUENCE [LARGE SCALE GENOMIC DNA]</scope>
    <source>
        <strain evidence="8 10">FDL457</strain>
        <strain evidence="7 9">Yx</strain>
    </source>
</reference>
<feature type="region of interest" description="Disordered" evidence="3">
    <location>
        <begin position="133"/>
        <end position="168"/>
    </location>
</feature>
<evidence type="ECO:0000256" key="3">
    <source>
        <dbReference type="SAM" id="MobiDB-lite"/>
    </source>
</evidence>
<evidence type="ECO:0000259" key="5">
    <source>
        <dbReference type="PROSITE" id="PS50158"/>
    </source>
</evidence>
<dbReference type="Proteomes" id="UP000266239">
    <property type="component" value="Unassembled WGS sequence"/>
</dbReference>
<protein>
    <submittedName>
        <fullName evidence="7">Uncharacterized protein</fullName>
    </submittedName>
</protein>
<dbReference type="InterPro" id="IPR000504">
    <property type="entry name" value="RRM_dom"/>
</dbReference>
<accession>A0A397A4I2</accession>
<reference evidence="6 11" key="2">
    <citation type="submission" date="2019-06" db="EMBL/GenBank/DDBJ databases">
        <title>Genomics analysis of Aphanomyces spp. identifies a new class of oomycete effector associated with host adaptation.</title>
        <authorList>
            <person name="Gaulin E."/>
        </authorList>
    </citation>
    <scope>NUCLEOTIDE SEQUENCE [LARGE SCALE GENOMIC DNA]</scope>
    <source>
        <strain evidence="6 11">E</strain>
    </source>
</reference>
<dbReference type="InterPro" id="IPR036875">
    <property type="entry name" value="Znf_CCHC_sf"/>
</dbReference>
<evidence type="ECO:0000313" key="7">
    <source>
        <dbReference type="EMBL" id="RHY00587.1"/>
    </source>
</evidence>
<dbReference type="GO" id="GO:0005689">
    <property type="term" value="C:U12-type spliceosomal complex"/>
    <property type="evidence" value="ECO:0007669"/>
    <property type="project" value="InterPro"/>
</dbReference>
<dbReference type="GO" id="GO:0008270">
    <property type="term" value="F:zinc ion binding"/>
    <property type="evidence" value="ECO:0007669"/>
    <property type="project" value="UniProtKB-KW"/>
</dbReference>
<dbReference type="AlphaFoldDB" id="A0A397A4I2"/>
<dbReference type="SUPFAM" id="SSF54928">
    <property type="entry name" value="RNA-binding domain, RBD"/>
    <property type="match status" value="1"/>
</dbReference>
<dbReference type="EMBL" id="QUTF01008653">
    <property type="protein sequence ID" value="RHZ38453.1"/>
    <property type="molecule type" value="Genomic_DNA"/>
</dbReference>
<feature type="domain" description="CCHC-type" evidence="5">
    <location>
        <begin position="117"/>
        <end position="132"/>
    </location>
</feature>
<dbReference type="EMBL" id="QUTA01009720">
    <property type="protein sequence ID" value="RHY00587.1"/>
    <property type="molecule type" value="Genomic_DNA"/>
</dbReference>
<keyword evidence="1" id="KW-0862">Zinc</keyword>
<evidence type="ECO:0000313" key="9">
    <source>
        <dbReference type="Proteomes" id="UP000266239"/>
    </source>
</evidence>
<keyword evidence="2" id="KW-0694">RNA-binding</keyword>
<organism evidence="7 9">
    <name type="scientific">Aphanomyces astaci</name>
    <name type="common">Crayfish plague agent</name>
    <dbReference type="NCBI Taxonomy" id="112090"/>
    <lineage>
        <taxon>Eukaryota</taxon>
        <taxon>Sar</taxon>
        <taxon>Stramenopiles</taxon>
        <taxon>Oomycota</taxon>
        <taxon>Saprolegniomycetes</taxon>
        <taxon>Saprolegniales</taxon>
        <taxon>Verrucalvaceae</taxon>
        <taxon>Aphanomyces</taxon>
    </lineage>
</organism>
<name>A0A397A4I2_APHAT</name>
<dbReference type="Proteomes" id="UP000469452">
    <property type="component" value="Unassembled WGS sequence"/>
</dbReference>
<sequence length="218" mass="24307">MDENLSATGLPHQSYCPSKSTLYVSMLPYAYTNNDVAQLFTGYGKIARVTLLRHKDTRASRGVAFVQFSQAEDCEKACKAMQGAKVESMTLSCSISNDNGRSGDFIKKRKYSSKKVCFECTEAGHYSYDCPRNMLGAREKPKSKKSSKRRTKFEHGEAADYFDHTQDDHSDIGNVGVAALAYQSKPVHGGSHHPIDSSAPPRRQVKKDPYFSDEDESR</sequence>
<dbReference type="PROSITE" id="PS50158">
    <property type="entry name" value="ZF_CCHC"/>
    <property type="match status" value="1"/>
</dbReference>
<dbReference type="InterPro" id="IPR012677">
    <property type="entry name" value="Nucleotide-bd_a/b_plait_sf"/>
</dbReference>
<feature type="compositionally biased region" description="Basic and acidic residues" evidence="3">
    <location>
        <begin position="153"/>
        <end position="168"/>
    </location>
</feature>
<dbReference type="SMART" id="SM00360">
    <property type="entry name" value="RRM"/>
    <property type="match status" value="1"/>
</dbReference>
<dbReference type="PANTHER" id="PTHR46259">
    <property type="entry name" value="ZINC FINGER CCHC-TYPE AND RNA-BINDING MOTIF-CONTAINING PROTEIN 1"/>
    <property type="match status" value="1"/>
</dbReference>
<dbReference type="Pfam" id="PF00076">
    <property type="entry name" value="RRM_1"/>
    <property type="match status" value="1"/>
</dbReference>
<keyword evidence="1" id="KW-0479">Metal-binding</keyword>
<evidence type="ECO:0000313" key="11">
    <source>
        <dbReference type="Proteomes" id="UP000469452"/>
    </source>
</evidence>
<dbReference type="Gene3D" id="4.10.60.10">
    <property type="entry name" value="Zinc finger, CCHC-type"/>
    <property type="match status" value="1"/>
</dbReference>
<dbReference type="InterPro" id="IPR035979">
    <property type="entry name" value="RBD_domain_sf"/>
</dbReference>
<evidence type="ECO:0000313" key="6">
    <source>
        <dbReference type="EMBL" id="KAF0729381.1"/>
    </source>
</evidence>
<evidence type="ECO:0000256" key="1">
    <source>
        <dbReference type="PROSITE-ProRule" id="PRU00047"/>
    </source>
</evidence>
<feature type="region of interest" description="Disordered" evidence="3">
    <location>
        <begin position="183"/>
        <end position="218"/>
    </location>
</feature>
<evidence type="ECO:0000313" key="10">
    <source>
        <dbReference type="Proteomes" id="UP000286510"/>
    </source>
</evidence>
<dbReference type="EMBL" id="VJMI01015356">
    <property type="protein sequence ID" value="KAF0729381.1"/>
    <property type="molecule type" value="Genomic_DNA"/>
</dbReference>
<gene>
    <name evidence="6" type="ORF">AaE_009380</name>
    <name evidence="7" type="ORF">DYB25_011040</name>
    <name evidence="8" type="ORF">DYB26_014358</name>
</gene>
<keyword evidence="1" id="KW-0863">Zinc-finger</keyword>